<comment type="subcellular location">
    <subcellularLocation>
        <location evidence="1 7">Cell membrane</location>
        <topology evidence="1 7">Multi-pass membrane protein</topology>
    </subcellularLocation>
</comment>
<dbReference type="SUPFAM" id="SSF161098">
    <property type="entry name" value="MetI-like"/>
    <property type="match status" value="1"/>
</dbReference>
<dbReference type="GO" id="GO:0005886">
    <property type="term" value="C:plasma membrane"/>
    <property type="evidence" value="ECO:0007669"/>
    <property type="project" value="UniProtKB-SubCell"/>
</dbReference>
<dbReference type="PROSITE" id="PS50928">
    <property type="entry name" value="ABC_TM1"/>
    <property type="match status" value="1"/>
</dbReference>
<dbReference type="CDD" id="cd06261">
    <property type="entry name" value="TM_PBP2"/>
    <property type="match status" value="1"/>
</dbReference>
<evidence type="ECO:0000259" key="8">
    <source>
        <dbReference type="PROSITE" id="PS50928"/>
    </source>
</evidence>
<evidence type="ECO:0000313" key="11">
    <source>
        <dbReference type="Proteomes" id="UP000032503"/>
    </source>
</evidence>
<evidence type="ECO:0000256" key="2">
    <source>
        <dbReference type="ARBA" id="ARBA00022448"/>
    </source>
</evidence>
<dbReference type="Proteomes" id="UP000189735">
    <property type="component" value="Unassembled WGS sequence"/>
</dbReference>
<keyword evidence="4 7" id="KW-0812">Transmembrane</keyword>
<dbReference type="Gene3D" id="1.10.3720.10">
    <property type="entry name" value="MetI-like"/>
    <property type="match status" value="1"/>
</dbReference>
<evidence type="ECO:0000256" key="4">
    <source>
        <dbReference type="ARBA" id="ARBA00022692"/>
    </source>
</evidence>
<feature type="transmembrane region" description="Helical" evidence="7">
    <location>
        <begin position="12"/>
        <end position="35"/>
    </location>
</feature>
<evidence type="ECO:0000256" key="7">
    <source>
        <dbReference type="RuleBase" id="RU363032"/>
    </source>
</evidence>
<feature type="domain" description="ABC transmembrane type-1" evidence="8">
    <location>
        <begin position="67"/>
        <end position="258"/>
    </location>
</feature>
<evidence type="ECO:0000313" key="10">
    <source>
        <dbReference type="EMBL" id="SKA80707.1"/>
    </source>
</evidence>
<proteinExistence type="inferred from homology"/>
<evidence type="ECO:0000256" key="1">
    <source>
        <dbReference type="ARBA" id="ARBA00004651"/>
    </source>
</evidence>
<dbReference type="RefSeq" id="WP_044442432.1">
    <property type="nucleotide sequence ID" value="NZ_FUYG01000001.1"/>
</dbReference>
<reference evidence="10" key="3">
    <citation type="submission" date="2017-02" db="EMBL/GenBank/DDBJ databases">
        <authorList>
            <person name="Peterson S.W."/>
        </authorList>
    </citation>
    <scope>NUCLEOTIDE SEQUENCE [LARGE SCALE GENOMIC DNA]</scope>
    <source>
        <strain evidence="10">VKM Ac-2052</strain>
    </source>
</reference>
<keyword evidence="6 7" id="KW-0472">Membrane</keyword>
<protein>
    <submittedName>
        <fullName evidence="10">Carbohydrate ABC transporter membrane protein 2, CUT1 family</fullName>
    </submittedName>
    <submittedName>
        <fullName evidence="9">Sugar ABC transporter permease</fullName>
    </submittedName>
</protein>
<feature type="transmembrane region" description="Helical" evidence="7">
    <location>
        <begin position="63"/>
        <end position="90"/>
    </location>
</feature>
<dbReference type="PANTHER" id="PTHR43744">
    <property type="entry name" value="ABC TRANSPORTER PERMEASE PROTEIN MG189-RELATED-RELATED"/>
    <property type="match status" value="1"/>
</dbReference>
<keyword evidence="2 7" id="KW-0813">Transport</keyword>
<keyword evidence="11" id="KW-1185">Reference proteome</keyword>
<dbReference type="EMBL" id="JYFC01000006">
    <property type="protein sequence ID" value="KJC63539.1"/>
    <property type="molecule type" value="Genomic_DNA"/>
</dbReference>
<evidence type="ECO:0000313" key="9">
    <source>
        <dbReference type="EMBL" id="KJC63539.1"/>
    </source>
</evidence>
<dbReference type="AlphaFoldDB" id="A0A1T4WUC4"/>
<keyword evidence="3" id="KW-1003">Cell membrane</keyword>
<evidence type="ECO:0000256" key="5">
    <source>
        <dbReference type="ARBA" id="ARBA00022989"/>
    </source>
</evidence>
<dbReference type="GO" id="GO:0055085">
    <property type="term" value="P:transmembrane transport"/>
    <property type="evidence" value="ECO:0007669"/>
    <property type="project" value="InterPro"/>
</dbReference>
<reference evidence="9 11" key="1">
    <citation type="journal article" date="2001" name="Int. J. Syst. Evol. Microbiol.">
        <title>Agreia bicolorata gen. nov., sp. nov., to accommodate actinobacteria isolated from narrow reed grass infected by the nematode Heteroanguina graminophila.</title>
        <authorList>
            <person name="Evtushenko L.I."/>
            <person name="Dorofeeva L.V."/>
            <person name="Dobrovolskaya T.G."/>
            <person name="Streshinskaya G.M."/>
            <person name="Subbotin S.A."/>
            <person name="Tiedje J.M."/>
        </authorList>
    </citation>
    <scope>NUCLEOTIDE SEQUENCE [LARGE SCALE GENOMIC DNA]</scope>
    <source>
        <strain evidence="9 11">VKM Ac-1804</strain>
    </source>
</reference>
<dbReference type="Proteomes" id="UP000032503">
    <property type="component" value="Unassembled WGS sequence"/>
</dbReference>
<sequence>MKLSLGEKLVTYLVLVIFAAFALVPLLGVVITAVSPSSSTSGFRMPESIELGNFVEAWNRGHFAQYIGSSLIVTVTVIVVTTVLSVMAGFAFARLRFFGSNIVFFVLLAGLLLPAEAFIIPLYFNLRSAHVTDSYWALILPQIAQSLAFGIFWMRNQFMSFPGEVIEAARLDGATDLRTLWQIIVPPSIPSIMTMCLLVAMWTWNEFLIPLVMVTQDNLRTAPLGLAFFQGQHATDYSLLAAAGIIIAAPIVVLYFFLQKRFISGMLDGISSR</sequence>
<evidence type="ECO:0000313" key="12">
    <source>
        <dbReference type="Proteomes" id="UP000189735"/>
    </source>
</evidence>
<feature type="transmembrane region" description="Helical" evidence="7">
    <location>
        <begin position="135"/>
        <end position="154"/>
    </location>
</feature>
<dbReference type="Pfam" id="PF00528">
    <property type="entry name" value="BPD_transp_1"/>
    <property type="match status" value="1"/>
</dbReference>
<gene>
    <name evidence="10" type="ORF">SAMN06295879_0231</name>
    <name evidence="9" type="ORF">TZ00_13320</name>
</gene>
<accession>A0A1T4WUC4</accession>
<dbReference type="InterPro" id="IPR035906">
    <property type="entry name" value="MetI-like_sf"/>
</dbReference>
<feature type="transmembrane region" description="Helical" evidence="7">
    <location>
        <begin position="237"/>
        <end position="258"/>
    </location>
</feature>
<feature type="transmembrane region" description="Helical" evidence="7">
    <location>
        <begin position="102"/>
        <end position="123"/>
    </location>
</feature>
<name>A0A1T4WUC4_9MICO</name>
<reference evidence="9" key="2">
    <citation type="submission" date="2015-02" db="EMBL/GenBank/DDBJ databases">
        <authorList>
            <person name="Vasilyev I.Y."/>
            <person name="Siniagina M.N."/>
            <person name="Malanin S.Y."/>
            <person name="Boulygina E.A."/>
            <person name="Grygoryeva T.V."/>
            <person name="Yarullina D.R."/>
            <person name="Ilinskaya O.N."/>
        </authorList>
    </citation>
    <scope>NUCLEOTIDE SEQUENCE</scope>
    <source>
        <strain evidence="9">VKM Ac-1804</strain>
    </source>
</reference>
<comment type="similarity">
    <text evidence="7">Belongs to the binding-protein-dependent transport system permease family.</text>
</comment>
<dbReference type="PANTHER" id="PTHR43744:SF12">
    <property type="entry name" value="ABC TRANSPORTER PERMEASE PROTEIN MG189-RELATED"/>
    <property type="match status" value="1"/>
</dbReference>
<dbReference type="InterPro" id="IPR000515">
    <property type="entry name" value="MetI-like"/>
</dbReference>
<dbReference type="EMBL" id="FUYG01000001">
    <property type="protein sequence ID" value="SKA80707.1"/>
    <property type="molecule type" value="Genomic_DNA"/>
</dbReference>
<feature type="transmembrane region" description="Helical" evidence="7">
    <location>
        <begin position="180"/>
        <end position="204"/>
    </location>
</feature>
<organism evidence="10 12">
    <name type="scientific">Agreia bicolorata</name>
    <dbReference type="NCBI Taxonomy" id="110935"/>
    <lineage>
        <taxon>Bacteria</taxon>
        <taxon>Bacillati</taxon>
        <taxon>Actinomycetota</taxon>
        <taxon>Actinomycetes</taxon>
        <taxon>Micrococcales</taxon>
        <taxon>Microbacteriaceae</taxon>
        <taxon>Agreia</taxon>
    </lineage>
</organism>
<reference evidence="12" key="4">
    <citation type="submission" date="2017-02" db="EMBL/GenBank/DDBJ databases">
        <authorList>
            <person name="Varghese N."/>
            <person name="Submissions S."/>
        </authorList>
    </citation>
    <scope>NUCLEOTIDE SEQUENCE [LARGE SCALE GENOMIC DNA]</scope>
    <source>
        <strain evidence="12">VKM Ac-2052</strain>
    </source>
</reference>
<evidence type="ECO:0000256" key="3">
    <source>
        <dbReference type="ARBA" id="ARBA00022475"/>
    </source>
</evidence>
<keyword evidence="5 7" id="KW-1133">Transmembrane helix</keyword>
<evidence type="ECO:0000256" key="6">
    <source>
        <dbReference type="ARBA" id="ARBA00023136"/>
    </source>
</evidence>